<dbReference type="KEGG" id="bon:A361_18095"/>
<dbReference type="RefSeq" id="WP_019381173.1">
    <property type="nucleotide sequence ID" value="NZ_CP015506.1"/>
</dbReference>
<sequence>MDRIYKNREFVWRRGIYESKALKSGNSHIPVRNVMDSLNWYTEKLGAAKSYRDEKGKMAIINMASQSFFLLETPQRGKS</sequence>
<organism evidence="1 2">
    <name type="scientific">Cytobacillus oceanisediminis 2691</name>
    <dbReference type="NCBI Taxonomy" id="1196031"/>
    <lineage>
        <taxon>Bacteria</taxon>
        <taxon>Bacillati</taxon>
        <taxon>Bacillota</taxon>
        <taxon>Bacilli</taxon>
        <taxon>Bacillales</taxon>
        <taxon>Bacillaceae</taxon>
        <taxon>Cytobacillus</taxon>
    </lineage>
</organism>
<dbReference type="AlphaFoldDB" id="A0A160MD56"/>
<gene>
    <name evidence="1" type="ORF">A361_18095</name>
</gene>
<name>A0A160MD56_9BACI</name>
<dbReference type="STRING" id="1196031.A361_18095"/>
<accession>A0A160MD56</accession>
<dbReference type="Proteomes" id="UP000077856">
    <property type="component" value="Chromosome"/>
</dbReference>
<evidence type="ECO:0000313" key="1">
    <source>
        <dbReference type="EMBL" id="AND40979.1"/>
    </source>
</evidence>
<protein>
    <submittedName>
        <fullName evidence="1">Uncharacterized protein</fullName>
    </submittedName>
</protein>
<reference evidence="1 2" key="1">
    <citation type="submission" date="2016-04" db="EMBL/GenBank/DDBJ databases">
        <title>Complete genome sequence of Bacillus oceanisediminis strain 2691.</title>
        <authorList>
            <person name="Jeong H."/>
            <person name="Kim H.J."/>
            <person name="Lee D.-W."/>
        </authorList>
    </citation>
    <scope>NUCLEOTIDE SEQUENCE [LARGE SCALE GENOMIC DNA]</scope>
    <source>
        <strain evidence="1 2">2691</strain>
    </source>
</reference>
<dbReference type="EMBL" id="CP015506">
    <property type="protein sequence ID" value="AND40979.1"/>
    <property type="molecule type" value="Genomic_DNA"/>
</dbReference>
<proteinExistence type="predicted"/>
<evidence type="ECO:0000313" key="2">
    <source>
        <dbReference type="Proteomes" id="UP000077856"/>
    </source>
</evidence>